<accession>A0AAD8Y5W3</accession>
<organism evidence="1 2">
    <name type="scientific">Skeletonema marinoi</name>
    <dbReference type="NCBI Taxonomy" id="267567"/>
    <lineage>
        <taxon>Eukaryota</taxon>
        <taxon>Sar</taxon>
        <taxon>Stramenopiles</taxon>
        <taxon>Ochrophyta</taxon>
        <taxon>Bacillariophyta</taxon>
        <taxon>Coscinodiscophyceae</taxon>
        <taxon>Thalassiosirophycidae</taxon>
        <taxon>Thalassiosirales</taxon>
        <taxon>Skeletonemataceae</taxon>
        <taxon>Skeletonema</taxon>
        <taxon>Skeletonema marinoi-dohrnii complex</taxon>
    </lineage>
</organism>
<name>A0AAD8Y5W3_9STRA</name>
<protein>
    <submittedName>
        <fullName evidence="1">Uncharacterized protein</fullName>
    </submittedName>
</protein>
<dbReference type="AlphaFoldDB" id="A0AAD8Y5W3"/>
<dbReference type="Proteomes" id="UP001224775">
    <property type="component" value="Unassembled WGS sequence"/>
</dbReference>
<sequence length="129" mass="14669">MWVSRLMHTRVTEEGCTEGPLFADKSGNKAALKLYDGDFKDLLEKALERNPRVFPTKVEIEDYSLRRSLRRGSTTEAQNKKVPGGTIDLINRWRKREAARGAEPGLPMRQVYTQALSALETTLRFSQSL</sequence>
<reference evidence="1" key="1">
    <citation type="submission" date="2023-06" db="EMBL/GenBank/DDBJ databases">
        <title>Survivors Of The Sea: Transcriptome response of Skeletonema marinoi to long-term dormancy.</title>
        <authorList>
            <person name="Pinder M.I.M."/>
            <person name="Kourtchenko O."/>
            <person name="Robertson E.K."/>
            <person name="Larsson T."/>
            <person name="Maumus F."/>
            <person name="Osuna-Cruz C.M."/>
            <person name="Vancaester E."/>
            <person name="Stenow R."/>
            <person name="Vandepoele K."/>
            <person name="Ploug H."/>
            <person name="Bruchert V."/>
            <person name="Godhe A."/>
            <person name="Topel M."/>
        </authorList>
    </citation>
    <scope>NUCLEOTIDE SEQUENCE</scope>
    <source>
        <strain evidence="1">R05AC</strain>
    </source>
</reference>
<gene>
    <name evidence="1" type="ORF">QTG54_009834</name>
</gene>
<dbReference type="EMBL" id="JATAAI010000018">
    <property type="protein sequence ID" value="KAK1739291.1"/>
    <property type="molecule type" value="Genomic_DNA"/>
</dbReference>
<comment type="caution">
    <text evidence="1">The sequence shown here is derived from an EMBL/GenBank/DDBJ whole genome shotgun (WGS) entry which is preliminary data.</text>
</comment>
<evidence type="ECO:0000313" key="2">
    <source>
        <dbReference type="Proteomes" id="UP001224775"/>
    </source>
</evidence>
<proteinExistence type="predicted"/>
<evidence type="ECO:0000313" key="1">
    <source>
        <dbReference type="EMBL" id="KAK1739291.1"/>
    </source>
</evidence>
<keyword evidence="2" id="KW-1185">Reference proteome</keyword>